<keyword evidence="1" id="KW-0732">Signal</keyword>
<evidence type="ECO:0000256" key="1">
    <source>
        <dbReference type="SAM" id="SignalP"/>
    </source>
</evidence>
<proteinExistence type="predicted"/>
<sequence>MRRRMGCMMVMMTLISPSSWPLSGVGAGAPSAAAWCSSASASRRSLVLTDTVALISCWASFMRS</sequence>
<evidence type="ECO:0000313" key="2">
    <source>
        <dbReference type="EMBL" id="TNN41332.1"/>
    </source>
</evidence>
<organism evidence="2 3">
    <name type="scientific">Liparis tanakae</name>
    <name type="common">Tanaka's snailfish</name>
    <dbReference type="NCBI Taxonomy" id="230148"/>
    <lineage>
        <taxon>Eukaryota</taxon>
        <taxon>Metazoa</taxon>
        <taxon>Chordata</taxon>
        <taxon>Craniata</taxon>
        <taxon>Vertebrata</taxon>
        <taxon>Euteleostomi</taxon>
        <taxon>Actinopterygii</taxon>
        <taxon>Neopterygii</taxon>
        <taxon>Teleostei</taxon>
        <taxon>Neoteleostei</taxon>
        <taxon>Acanthomorphata</taxon>
        <taxon>Eupercaria</taxon>
        <taxon>Perciformes</taxon>
        <taxon>Cottioidei</taxon>
        <taxon>Cottales</taxon>
        <taxon>Liparidae</taxon>
        <taxon>Liparis</taxon>
    </lineage>
</organism>
<evidence type="ECO:0000313" key="3">
    <source>
        <dbReference type="Proteomes" id="UP000314294"/>
    </source>
</evidence>
<feature type="signal peptide" evidence="1">
    <location>
        <begin position="1"/>
        <end position="21"/>
    </location>
</feature>
<dbReference type="Proteomes" id="UP000314294">
    <property type="component" value="Unassembled WGS sequence"/>
</dbReference>
<keyword evidence="3" id="KW-1185">Reference proteome</keyword>
<accession>A0A4Z2FM29</accession>
<comment type="caution">
    <text evidence="2">The sequence shown here is derived from an EMBL/GenBank/DDBJ whole genome shotgun (WGS) entry which is preliminary data.</text>
</comment>
<gene>
    <name evidence="2" type="ORF">EYF80_048506</name>
</gene>
<evidence type="ECO:0008006" key="4">
    <source>
        <dbReference type="Google" id="ProtNLM"/>
    </source>
</evidence>
<protein>
    <recommendedName>
        <fullName evidence="4">Secreted protein</fullName>
    </recommendedName>
</protein>
<dbReference type="AlphaFoldDB" id="A0A4Z2FM29"/>
<dbReference type="EMBL" id="SRLO01001117">
    <property type="protein sequence ID" value="TNN41332.1"/>
    <property type="molecule type" value="Genomic_DNA"/>
</dbReference>
<feature type="chain" id="PRO_5021446762" description="Secreted protein" evidence="1">
    <location>
        <begin position="22"/>
        <end position="64"/>
    </location>
</feature>
<reference evidence="2 3" key="1">
    <citation type="submission" date="2019-03" db="EMBL/GenBank/DDBJ databases">
        <title>First draft genome of Liparis tanakae, snailfish: a comprehensive survey of snailfish specific genes.</title>
        <authorList>
            <person name="Kim W."/>
            <person name="Song I."/>
            <person name="Jeong J.-H."/>
            <person name="Kim D."/>
            <person name="Kim S."/>
            <person name="Ryu S."/>
            <person name="Song J.Y."/>
            <person name="Lee S.K."/>
        </authorList>
    </citation>
    <scope>NUCLEOTIDE SEQUENCE [LARGE SCALE GENOMIC DNA]</scope>
    <source>
        <tissue evidence="2">Muscle</tissue>
    </source>
</reference>
<name>A0A4Z2FM29_9TELE</name>